<evidence type="ECO:0000313" key="3">
    <source>
        <dbReference type="Proteomes" id="UP000235293"/>
    </source>
</evidence>
<dbReference type="Proteomes" id="UP000235293">
    <property type="component" value="Unassembled WGS sequence"/>
</dbReference>
<feature type="transmembrane region" description="Helical" evidence="1">
    <location>
        <begin position="126"/>
        <end position="150"/>
    </location>
</feature>
<accession>A0A9X7FG14</accession>
<sequence length="191" mass="20820">MDIEEVLAGMIAALRSGSTFAMIVHSDSKSQQCICSSAVNTKIIYKWLYERCFPKNRNMNKNQRRQLEKHMHTVSESLMASYELSNTLGCAMAECVEATAASYHAQKRAEDLRADVAAMPKATIKLLTALPILALFAGELLGGHPILMLITTVNGWILLTIGGICYGLGLAWVSSMLQISQHAMDAASLEG</sequence>
<dbReference type="AlphaFoldDB" id="A0A9X7FG14"/>
<keyword evidence="1" id="KW-0472">Membrane</keyword>
<evidence type="ECO:0000313" key="2">
    <source>
        <dbReference type="EMBL" id="PMC55306.1"/>
    </source>
</evidence>
<keyword evidence="1" id="KW-1133">Transmembrane helix</keyword>
<gene>
    <name evidence="2" type="ORF">CJ213_04235</name>
</gene>
<name>A0A9X7FG14_9BIFI</name>
<protein>
    <submittedName>
        <fullName evidence="2">Pilus assembly protein TadB</fullName>
    </submittedName>
</protein>
<feature type="transmembrane region" description="Helical" evidence="1">
    <location>
        <begin position="156"/>
        <end position="174"/>
    </location>
</feature>
<organism evidence="2 3">
    <name type="scientific">Gardnerella swidsinskii</name>
    <dbReference type="NCBI Taxonomy" id="2792979"/>
    <lineage>
        <taxon>Bacteria</taxon>
        <taxon>Bacillati</taxon>
        <taxon>Actinomycetota</taxon>
        <taxon>Actinomycetes</taxon>
        <taxon>Bifidobacteriales</taxon>
        <taxon>Bifidobacteriaceae</taxon>
        <taxon>Gardnerella</taxon>
    </lineage>
</organism>
<reference evidence="2 3" key="1">
    <citation type="submission" date="2017-09" db="EMBL/GenBank/DDBJ databases">
        <title>Bacterial strain isolated from the female urinary microbiota.</title>
        <authorList>
            <person name="Thomas-White K."/>
            <person name="Kumar N."/>
            <person name="Forster S."/>
            <person name="Putonti C."/>
            <person name="Lawley T."/>
            <person name="Wolfe A.J."/>
        </authorList>
    </citation>
    <scope>NUCLEOTIDE SEQUENCE [LARGE SCALE GENOMIC DNA]</scope>
    <source>
        <strain evidence="2 3">UMB0411</strain>
    </source>
</reference>
<dbReference type="EMBL" id="PNGY01000001">
    <property type="protein sequence ID" value="PMC55306.1"/>
    <property type="molecule type" value="Genomic_DNA"/>
</dbReference>
<keyword evidence="1" id="KW-0812">Transmembrane</keyword>
<proteinExistence type="predicted"/>
<dbReference type="RefSeq" id="WP_004110029.1">
    <property type="nucleotide sequence ID" value="NZ_CP083176.1"/>
</dbReference>
<comment type="caution">
    <text evidence="2">The sequence shown here is derived from an EMBL/GenBank/DDBJ whole genome shotgun (WGS) entry which is preliminary data.</text>
</comment>
<evidence type="ECO:0000256" key="1">
    <source>
        <dbReference type="SAM" id="Phobius"/>
    </source>
</evidence>
<dbReference type="GeneID" id="95681260"/>